<dbReference type="AlphaFoldDB" id="A0A9N7RHY9"/>
<dbReference type="GO" id="GO:0046983">
    <property type="term" value="F:protein dimerization activity"/>
    <property type="evidence" value="ECO:0007669"/>
    <property type="project" value="InterPro"/>
</dbReference>
<sequence>MVDHGERSTSSQHDDMPPENSPTLSSPISGDDCMRTSQDEMSPHMTPPTLGCDENEMAAETGELYGNLKAEIWKEYEKPVMVKGTLKAKCKHCKTYMLRNPSQGTSHLRKHFERCKKRKSQDIRQMVLKGNFAKEKFELSPYSFDQELSREELAKMIIKHEYPLKMVEHEGFKDFAKSLNPCFKMSHIIRFIYVPSPHTSEVLCEALTGCLLDWNLDRKLSTITLDNCSTNDAMMRLLLEKLPSNSLLCRGKLLHMRCAAHILNLVVQDGLRVIGRTIEKVRDSVSYWTATPKRMEKFEESARQLRVELGKKLTLDCKTRWNSTYLMLQIALDYKQVFSRLNVLDPNYKSLPSETDWHMAGEICRRLKVFYKGTELFSGTEYPTANLYFSKICEIKLALNNWVSCGIGEVESMAVEMLNKFNNYWSDVHGIMGVATVLDPRYKCVLLEYYFPMIYGTNGEFEVEEILDVCRELVQQYEAKEKRGSDKSVLVDPNFSDDPSLSGYDLYASQRKRKSTKSELDLYLDEDVLPRTLDFDVLSWWNSNKGKYPILHQIARDILGVPVSTVASESAFSTSGRLISPHRSRLHHKTIEALMCSQSWMQCEQENKTHGENATVFYDSDVEDNET</sequence>
<dbReference type="EMBL" id="CACSLK010027832">
    <property type="protein sequence ID" value="CAA0831442.1"/>
    <property type="molecule type" value="Genomic_DNA"/>
</dbReference>
<evidence type="ECO:0000256" key="1">
    <source>
        <dbReference type="ARBA" id="ARBA00023125"/>
    </source>
</evidence>
<dbReference type="InterPro" id="IPR025525">
    <property type="entry name" value="hAT-like_transposase_RNase-H"/>
</dbReference>
<evidence type="ECO:0000256" key="2">
    <source>
        <dbReference type="SAM" id="MobiDB-lite"/>
    </source>
</evidence>
<feature type="compositionally biased region" description="Basic and acidic residues" evidence="2">
    <location>
        <begin position="32"/>
        <end position="42"/>
    </location>
</feature>
<comment type="caution">
    <text evidence="5">The sequence shown here is derived from an EMBL/GenBank/DDBJ whole genome shotgun (WGS) entry which is preliminary data.</text>
</comment>
<keyword evidence="6" id="KW-1185">Reference proteome</keyword>
<dbReference type="OrthoDB" id="910378at2759"/>
<organism evidence="5 6">
    <name type="scientific">Striga hermonthica</name>
    <name type="common">Purple witchweed</name>
    <name type="synonym">Buchnera hermonthica</name>
    <dbReference type="NCBI Taxonomy" id="68872"/>
    <lineage>
        <taxon>Eukaryota</taxon>
        <taxon>Viridiplantae</taxon>
        <taxon>Streptophyta</taxon>
        <taxon>Embryophyta</taxon>
        <taxon>Tracheophyta</taxon>
        <taxon>Spermatophyta</taxon>
        <taxon>Magnoliopsida</taxon>
        <taxon>eudicotyledons</taxon>
        <taxon>Gunneridae</taxon>
        <taxon>Pentapetalae</taxon>
        <taxon>asterids</taxon>
        <taxon>lamiids</taxon>
        <taxon>Lamiales</taxon>
        <taxon>Orobanchaceae</taxon>
        <taxon>Buchnereae</taxon>
        <taxon>Striga</taxon>
    </lineage>
</organism>
<feature type="region of interest" description="Disordered" evidence="2">
    <location>
        <begin position="1"/>
        <end position="52"/>
    </location>
</feature>
<name>A0A9N7RHY9_STRHE</name>
<feature type="compositionally biased region" description="Basic and acidic residues" evidence="2">
    <location>
        <begin position="1"/>
        <end position="16"/>
    </location>
</feature>
<feature type="domain" description="hAT-like transposase RNase-H fold" evidence="4">
    <location>
        <begin position="378"/>
        <end position="477"/>
    </location>
</feature>
<dbReference type="InterPro" id="IPR008906">
    <property type="entry name" value="HATC_C_dom"/>
</dbReference>
<proteinExistence type="predicted"/>
<evidence type="ECO:0000313" key="5">
    <source>
        <dbReference type="EMBL" id="CAA0831442.1"/>
    </source>
</evidence>
<evidence type="ECO:0008006" key="7">
    <source>
        <dbReference type="Google" id="ProtNLM"/>
    </source>
</evidence>
<dbReference type="Pfam" id="PF05699">
    <property type="entry name" value="Dimer_Tnp_hAT"/>
    <property type="match status" value="1"/>
</dbReference>
<dbReference type="GO" id="GO:0003677">
    <property type="term" value="F:DNA binding"/>
    <property type="evidence" value="ECO:0007669"/>
    <property type="project" value="UniProtKB-KW"/>
</dbReference>
<dbReference type="PANTHER" id="PTHR46481:SF11">
    <property type="entry name" value="ZINC FINGER BED DOMAIN-CONTAINING PROTEIN RICESLEEPER 2-LIKE"/>
    <property type="match status" value="1"/>
</dbReference>
<dbReference type="Proteomes" id="UP001153555">
    <property type="component" value="Unassembled WGS sequence"/>
</dbReference>
<dbReference type="InterPro" id="IPR052035">
    <property type="entry name" value="ZnF_BED_domain_contain"/>
</dbReference>
<dbReference type="PANTHER" id="PTHR46481">
    <property type="entry name" value="ZINC FINGER BED DOMAIN-CONTAINING PROTEIN 4"/>
    <property type="match status" value="1"/>
</dbReference>
<keyword evidence="1" id="KW-0238">DNA-binding</keyword>
<accession>A0A9N7RHY9</accession>
<reference evidence="5" key="1">
    <citation type="submission" date="2019-12" db="EMBL/GenBank/DDBJ databases">
        <authorList>
            <person name="Scholes J."/>
        </authorList>
    </citation>
    <scope>NUCLEOTIDE SEQUENCE</scope>
</reference>
<evidence type="ECO:0000313" key="6">
    <source>
        <dbReference type="Proteomes" id="UP001153555"/>
    </source>
</evidence>
<evidence type="ECO:0000259" key="3">
    <source>
        <dbReference type="Pfam" id="PF05699"/>
    </source>
</evidence>
<dbReference type="Pfam" id="PF14372">
    <property type="entry name" value="hAT-like_RNase-H"/>
    <property type="match status" value="1"/>
</dbReference>
<gene>
    <name evidence="5" type="ORF">SHERM_26791</name>
</gene>
<protein>
    <recommendedName>
        <fullName evidence="7">Transposase</fullName>
    </recommendedName>
</protein>
<feature type="domain" description="HAT C-terminal dimerisation" evidence="3">
    <location>
        <begin position="519"/>
        <end position="601"/>
    </location>
</feature>
<dbReference type="SUPFAM" id="SSF53098">
    <property type="entry name" value="Ribonuclease H-like"/>
    <property type="match status" value="1"/>
</dbReference>
<dbReference type="InterPro" id="IPR012337">
    <property type="entry name" value="RNaseH-like_sf"/>
</dbReference>
<evidence type="ECO:0000259" key="4">
    <source>
        <dbReference type="Pfam" id="PF14372"/>
    </source>
</evidence>
<dbReference type="SMART" id="SM00614">
    <property type="entry name" value="ZnF_BED"/>
    <property type="match status" value="1"/>
</dbReference>